<accession>A0A1V4K188</accession>
<dbReference type="EMBL" id="LSYS01005191">
    <property type="protein sequence ID" value="OPJ78220.1"/>
    <property type="molecule type" value="Genomic_DNA"/>
</dbReference>
<proteinExistence type="predicted"/>
<keyword evidence="2" id="KW-1185">Reference proteome</keyword>
<sequence>MQRSLSSANHVRFLFLPCPALSIRGRDTQKTEEGLSAPQERTCSSCHWMSQSGEGRGSISSTLDTSTLFLTC</sequence>
<dbReference type="Proteomes" id="UP000190648">
    <property type="component" value="Unassembled WGS sequence"/>
</dbReference>
<evidence type="ECO:0000313" key="1">
    <source>
        <dbReference type="EMBL" id="OPJ78220.1"/>
    </source>
</evidence>
<reference evidence="1 2" key="1">
    <citation type="submission" date="2016-02" db="EMBL/GenBank/DDBJ databases">
        <title>Band-tailed pigeon sequencing and assembly.</title>
        <authorList>
            <person name="Soares A.E."/>
            <person name="Novak B.J."/>
            <person name="Rice E.S."/>
            <person name="O'Connell B."/>
            <person name="Chang D."/>
            <person name="Weber S."/>
            <person name="Shapiro B."/>
        </authorList>
    </citation>
    <scope>NUCLEOTIDE SEQUENCE [LARGE SCALE GENOMIC DNA]</scope>
    <source>
        <strain evidence="1">BTP2013</strain>
        <tissue evidence="1">Blood</tissue>
    </source>
</reference>
<dbReference type="AlphaFoldDB" id="A0A1V4K188"/>
<comment type="caution">
    <text evidence="1">The sequence shown here is derived from an EMBL/GenBank/DDBJ whole genome shotgun (WGS) entry which is preliminary data.</text>
</comment>
<protein>
    <submittedName>
        <fullName evidence="1">Uncharacterized protein</fullName>
    </submittedName>
</protein>
<organism evidence="1 2">
    <name type="scientific">Patagioenas fasciata monilis</name>
    <dbReference type="NCBI Taxonomy" id="372326"/>
    <lineage>
        <taxon>Eukaryota</taxon>
        <taxon>Metazoa</taxon>
        <taxon>Chordata</taxon>
        <taxon>Craniata</taxon>
        <taxon>Vertebrata</taxon>
        <taxon>Euteleostomi</taxon>
        <taxon>Archelosauria</taxon>
        <taxon>Archosauria</taxon>
        <taxon>Dinosauria</taxon>
        <taxon>Saurischia</taxon>
        <taxon>Theropoda</taxon>
        <taxon>Coelurosauria</taxon>
        <taxon>Aves</taxon>
        <taxon>Neognathae</taxon>
        <taxon>Neoaves</taxon>
        <taxon>Columbimorphae</taxon>
        <taxon>Columbiformes</taxon>
        <taxon>Columbidae</taxon>
        <taxon>Patagioenas</taxon>
    </lineage>
</organism>
<name>A0A1V4K188_PATFA</name>
<gene>
    <name evidence="1" type="ORF">AV530_015188</name>
</gene>
<evidence type="ECO:0000313" key="2">
    <source>
        <dbReference type="Proteomes" id="UP000190648"/>
    </source>
</evidence>